<dbReference type="InterPro" id="IPR019734">
    <property type="entry name" value="TPR_rpt"/>
</dbReference>
<comment type="caution">
    <text evidence="4">The sequence shown here is derived from an EMBL/GenBank/DDBJ whole genome shotgun (WGS) entry which is preliminary data.</text>
</comment>
<dbReference type="EMBL" id="MVOH01000006">
    <property type="protein sequence ID" value="PAU68419.1"/>
    <property type="molecule type" value="Genomic_DNA"/>
</dbReference>
<evidence type="ECO:0000313" key="4">
    <source>
        <dbReference type="EMBL" id="PAU68419.1"/>
    </source>
</evidence>
<gene>
    <name evidence="4" type="ORF">B1526_0604</name>
</gene>
<dbReference type="Pfam" id="PF13228">
    <property type="entry name" value="DUF4037"/>
    <property type="match status" value="1"/>
</dbReference>
<dbReference type="AlphaFoldDB" id="A0A2A2EGX0"/>
<dbReference type="PANTHER" id="PTHR45641">
    <property type="entry name" value="TETRATRICOPEPTIDE REPEAT PROTEIN (AFU_ORTHOLOGUE AFUA_6G03870)"/>
    <property type="match status" value="1"/>
</dbReference>
<dbReference type="PANTHER" id="PTHR45641:SF19">
    <property type="entry name" value="NEPHROCYSTIN-3"/>
    <property type="match status" value="1"/>
</dbReference>
<reference evidence="4 5" key="1">
    <citation type="journal article" date="2017" name="ISME J.">
        <title>Unveiling bifidobacterial biogeography across the mammalian branch of the tree of life.</title>
        <authorList>
            <person name="Milani C."/>
            <person name="Mangifesta M."/>
            <person name="Mancabelli L."/>
            <person name="Lugli G.A."/>
            <person name="James K."/>
            <person name="Duranti S."/>
            <person name="Turroni F."/>
            <person name="Ferrario C."/>
            <person name="Ossiprandi M.C."/>
            <person name="van Sinderen D."/>
            <person name="Ventura M."/>
        </authorList>
    </citation>
    <scope>NUCLEOTIDE SEQUENCE [LARGE SCALE GENOMIC DNA]</scope>
    <source>
        <strain evidence="5">Ham19E</strain>
    </source>
</reference>
<dbReference type="OrthoDB" id="3030at2"/>
<dbReference type="SMART" id="SM00028">
    <property type="entry name" value="TPR"/>
    <property type="match status" value="3"/>
</dbReference>
<organism evidence="4 5">
    <name type="scientific">Bifidobacterium criceti</name>
    <dbReference type="NCBI Taxonomy" id="1960969"/>
    <lineage>
        <taxon>Bacteria</taxon>
        <taxon>Bacillati</taxon>
        <taxon>Actinomycetota</taxon>
        <taxon>Actinomycetes</taxon>
        <taxon>Bifidobacteriales</taxon>
        <taxon>Bifidobacteriaceae</taxon>
        <taxon>Bifidobacterium</taxon>
    </lineage>
</organism>
<dbReference type="Proteomes" id="UP000218399">
    <property type="component" value="Unassembled WGS sequence"/>
</dbReference>
<evidence type="ECO:0000256" key="1">
    <source>
        <dbReference type="ARBA" id="ARBA00022737"/>
    </source>
</evidence>
<keyword evidence="5" id="KW-1185">Reference proteome</keyword>
<keyword evidence="1" id="KW-0677">Repeat</keyword>
<feature type="domain" description="DUF4037" evidence="3">
    <location>
        <begin position="511"/>
        <end position="613"/>
    </location>
</feature>
<proteinExistence type="predicted"/>
<dbReference type="InterPro" id="IPR025117">
    <property type="entry name" value="DUF4037"/>
</dbReference>
<dbReference type="Gene3D" id="1.25.40.10">
    <property type="entry name" value="Tetratricopeptide repeat domain"/>
    <property type="match status" value="2"/>
</dbReference>
<evidence type="ECO:0000313" key="5">
    <source>
        <dbReference type="Proteomes" id="UP000218399"/>
    </source>
</evidence>
<accession>A0A2A2EGX0</accession>
<protein>
    <submittedName>
        <fullName evidence="4">Tetratricopeptide repeat protein</fullName>
    </submittedName>
</protein>
<dbReference type="SUPFAM" id="SSF48452">
    <property type="entry name" value="TPR-like"/>
    <property type="match status" value="1"/>
</dbReference>
<keyword evidence="2" id="KW-0802">TPR repeat</keyword>
<dbReference type="Pfam" id="PF13424">
    <property type="entry name" value="TPR_12"/>
    <property type="match status" value="1"/>
</dbReference>
<dbReference type="InterPro" id="IPR011990">
    <property type="entry name" value="TPR-like_helical_dom_sf"/>
</dbReference>
<name>A0A2A2EGX0_9BIFI</name>
<evidence type="ECO:0000259" key="3">
    <source>
        <dbReference type="Pfam" id="PF13228"/>
    </source>
</evidence>
<evidence type="ECO:0000256" key="2">
    <source>
        <dbReference type="ARBA" id="ARBA00022803"/>
    </source>
</evidence>
<sequence>MAHDDEDDLLAKLTMFSAGAQGHATDAHAHGTDMHGADVHDAYGGADAHGADDGKDDGFDVDRFLDGLDAIFARHEAATKAEPYLLDAMDAAENAGDIPGLLTVLNETMGFYRSQSRHQDNQWIIQRAIELALRLGFEGTEAWATTLINAATSQRAAGNYAQAEDLYTQALACAAHVYGPDDRRLAALHNNLSMLYSETGRTAQAVDELRTALAILEHGSVDTATDVDIASTCANLALALLTAQSADTDTAATLDKAAACAGRALAIYRNAHAEDSAHYASALAAAAQVAFAQRRFADAMHYYERALGIIRICYGEDTDYYRITAANLDEARNALGRAGHAAADDAHTNGVAKSTKTANEAVDGTTTTDAAAATARTKERRSGMRLARDFWLAYGKPMVEERYPRYAGRIAAGLVGPGSECFGFDDETSEDHDFGARFCLWLTDDDYAAIGAPLQHDYEALPRDFDGVSRSATSPRAQGDGRRDGVFPTHGFFTSLTGYPTAPDADEPHLWMMLDEATLANATNGRVFADPLGEFSKTRRSFRTPPDDVRLAWISRGLGMVAQAGQYNVPRMLARGDGAAAWLCIDEYVMAVSSLVFLLNNPVTVGYAPYYKWRFAALRALSRRAGMRLTEVCGELEELLRHASAACFGGAGFGEGGAGAAPHVQAAESLIGTICAQIVTELQRQGLTDSDDDFLEWQRPYIESHIHDPAQCLHSI</sequence>